<dbReference type="AlphaFoldDB" id="A0A0D9Z2W6"/>
<protein>
    <submittedName>
        <fullName evidence="1">Uncharacterized protein</fullName>
    </submittedName>
</protein>
<sequence length="78" mass="8702">MNLSIACPTLSIAGDNVVHNFTGSPLLDLDHERSGMMTLNLQKKTLEALAQLHCIGLWSDFIDQIYMEYKTCMAMPAE</sequence>
<reference evidence="1" key="2">
    <citation type="submission" date="2018-05" db="EMBL/GenBank/DDBJ databases">
        <title>OgluRS3 (Oryza glumaepatula Reference Sequence Version 3).</title>
        <authorList>
            <person name="Zhang J."/>
            <person name="Kudrna D."/>
            <person name="Lee S."/>
            <person name="Talag J."/>
            <person name="Welchert J."/>
            <person name="Wing R.A."/>
        </authorList>
    </citation>
    <scope>NUCLEOTIDE SEQUENCE [LARGE SCALE GENOMIC DNA]</scope>
</reference>
<accession>A0A0D9Z2W6</accession>
<evidence type="ECO:0000313" key="2">
    <source>
        <dbReference type="Proteomes" id="UP000026961"/>
    </source>
</evidence>
<evidence type="ECO:0000313" key="1">
    <source>
        <dbReference type="EnsemblPlants" id="OGLUM03G05760.1"/>
    </source>
</evidence>
<organism evidence="1">
    <name type="scientific">Oryza glumipatula</name>
    <dbReference type="NCBI Taxonomy" id="40148"/>
    <lineage>
        <taxon>Eukaryota</taxon>
        <taxon>Viridiplantae</taxon>
        <taxon>Streptophyta</taxon>
        <taxon>Embryophyta</taxon>
        <taxon>Tracheophyta</taxon>
        <taxon>Spermatophyta</taxon>
        <taxon>Magnoliopsida</taxon>
        <taxon>Liliopsida</taxon>
        <taxon>Poales</taxon>
        <taxon>Poaceae</taxon>
        <taxon>BOP clade</taxon>
        <taxon>Oryzoideae</taxon>
        <taxon>Oryzeae</taxon>
        <taxon>Oryzinae</taxon>
        <taxon>Oryza</taxon>
    </lineage>
</organism>
<keyword evidence="2" id="KW-1185">Reference proteome</keyword>
<reference evidence="1" key="1">
    <citation type="submission" date="2015-04" db="UniProtKB">
        <authorList>
            <consortium name="EnsemblPlants"/>
        </authorList>
    </citation>
    <scope>IDENTIFICATION</scope>
</reference>
<dbReference type="Proteomes" id="UP000026961">
    <property type="component" value="Chromosome 3"/>
</dbReference>
<name>A0A0D9Z2W6_9ORYZ</name>
<dbReference type="EnsemblPlants" id="OGLUM03G05760.1">
    <property type="protein sequence ID" value="OGLUM03G05760.1"/>
    <property type="gene ID" value="OGLUM03G05760"/>
</dbReference>
<dbReference type="Gramene" id="OGLUM03G05760.1">
    <property type="protein sequence ID" value="OGLUM03G05760.1"/>
    <property type="gene ID" value="OGLUM03G05760"/>
</dbReference>
<proteinExistence type="predicted"/>
<dbReference type="HOGENOM" id="CLU_2625958_0_0_1"/>